<dbReference type="Proteomes" id="UP001500051">
    <property type="component" value="Unassembled WGS sequence"/>
</dbReference>
<evidence type="ECO:0000313" key="3">
    <source>
        <dbReference type="Proteomes" id="UP001500051"/>
    </source>
</evidence>
<keyword evidence="1" id="KW-0812">Transmembrane</keyword>
<dbReference type="PANTHER" id="PTHR37305:SF1">
    <property type="entry name" value="MEMBRANE PROTEIN"/>
    <property type="match status" value="1"/>
</dbReference>
<keyword evidence="3" id="KW-1185">Reference proteome</keyword>
<name>A0ABP7DYE7_9ACTN</name>
<protein>
    <recommendedName>
        <fullName evidence="4">ABC-2 type transport system permease protein</fullName>
    </recommendedName>
</protein>
<comment type="caution">
    <text evidence="2">The sequence shown here is derived from an EMBL/GenBank/DDBJ whole genome shotgun (WGS) entry which is preliminary data.</text>
</comment>
<reference evidence="3" key="1">
    <citation type="journal article" date="2019" name="Int. J. Syst. Evol. Microbiol.">
        <title>The Global Catalogue of Microorganisms (GCM) 10K type strain sequencing project: providing services to taxonomists for standard genome sequencing and annotation.</title>
        <authorList>
            <consortium name="The Broad Institute Genomics Platform"/>
            <consortium name="The Broad Institute Genome Sequencing Center for Infectious Disease"/>
            <person name="Wu L."/>
            <person name="Ma J."/>
        </authorList>
    </citation>
    <scope>NUCLEOTIDE SEQUENCE [LARGE SCALE GENOMIC DNA]</scope>
    <source>
        <strain evidence="3">JCM 16548</strain>
    </source>
</reference>
<evidence type="ECO:0000313" key="2">
    <source>
        <dbReference type="EMBL" id="GAA3709709.1"/>
    </source>
</evidence>
<feature type="transmembrane region" description="Helical" evidence="1">
    <location>
        <begin position="110"/>
        <end position="133"/>
    </location>
</feature>
<feature type="transmembrane region" description="Helical" evidence="1">
    <location>
        <begin position="154"/>
        <end position="181"/>
    </location>
</feature>
<gene>
    <name evidence="2" type="ORF">GCM10022204_30030</name>
</gene>
<feature type="transmembrane region" description="Helical" evidence="1">
    <location>
        <begin position="296"/>
        <end position="314"/>
    </location>
</feature>
<feature type="transmembrane region" description="Helical" evidence="1">
    <location>
        <begin position="225"/>
        <end position="248"/>
    </location>
</feature>
<dbReference type="EMBL" id="BAAAYX010000013">
    <property type="protein sequence ID" value="GAA3709709.1"/>
    <property type="molecule type" value="Genomic_DNA"/>
</dbReference>
<accession>A0ABP7DYE7</accession>
<dbReference type="RefSeq" id="WP_344813201.1">
    <property type="nucleotide sequence ID" value="NZ_BAAAYX010000013.1"/>
</dbReference>
<keyword evidence="1" id="KW-1133">Transmembrane helix</keyword>
<keyword evidence="1" id="KW-0472">Membrane</keyword>
<proteinExistence type="predicted"/>
<organism evidence="2 3">
    <name type="scientific">Microlunatus aurantiacus</name>
    <dbReference type="NCBI Taxonomy" id="446786"/>
    <lineage>
        <taxon>Bacteria</taxon>
        <taxon>Bacillati</taxon>
        <taxon>Actinomycetota</taxon>
        <taxon>Actinomycetes</taxon>
        <taxon>Propionibacteriales</taxon>
        <taxon>Propionibacteriaceae</taxon>
        <taxon>Microlunatus</taxon>
    </lineage>
</organism>
<feature type="transmembrane region" description="Helical" evidence="1">
    <location>
        <begin position="12"/>
        <end position="34"/>
    </location>
</feature>
<evidence type="ECO:0000256" key="1">
    <source>
        <dbReference type="SAM" id="Phobius"/>
    </source>
</evidence>
<evidence type="ECO:0008006" key="4">
    <source>
        <dbReference type="Google" id="ProtNLM"/>
    </source>
</evidence>
<sequence length="320" mass="33731">MRNALRAEARRLLSRRLTVVALLVLFGMVALFQLEVNSQITPPSAAEVAQTQAEYDQYQRDWEANHETWEAECLDSGGAPDECAVPPPEPADWGLGPTSFREVVSGAVSFAVYLTGLVLFVALASFIGAEATTGSLANWLTFIPDRRVVLTSKLAVAAVFAVLVGVAATGLTVAASSVLALVHRQPLTGLEQLVAMAGRGVVVVAVLGVLGFCVGMLTGSTGASIGVLLGGLFLTYVRLILSVTARWAEHLAPWSPEVNLTAIVHAGTTYPVSAGPGTDPDSATVAERSLSLAHGLGYWAVLLVAVIVVTWLVFRRRDVS</sequence>
<dbReference type="PANTHER" id="PTHR37305">
    <property type="entry name" value="INTEGRAL MEMBRANE PROTEIN-RELATED"/>
    <property type="match status" value="1"/>
</dbReference>
<feature type="transmembrane region" description="Helical" evidence="1">
    <location>
        <begin position="193"/>
        <end position="218"/>
    </location>
</feature>